<proteinExistence type="predicted"/>
<organism evidence="1 2">
    <name type="scientific">Purpureocillium lilacinum</name>
    <name type="common">Paecilomyces lilacinus</name>
    <dbReference type="NCBI Taxonomy" id="33203"/>
    <lineage>
        <taxon>Eukaryota</taxon>
        <taxon>Fungi</taxon>
        <taxon>Dikarya</taxon>
        <taxon>Ascomycota</taxon>
        <taxon>Pezizomycotina</taxon>
        <taxon>Sordariomycetes</taxon>
        <taxon>Hypocreomycetidae</taxon>
        <taxon>Hypocreales</taxon>
        <taxon>Ophiocordycipitaceae</taxon>
        <taxon>Purpureocillium</taxon>
    </lineage>
</organism>
<reference evidence="1 2" key="1">
    <citation type="journal article" date="2024" name="Microbiol. Resour. Announc.">
        <title>Genome annotations for the ascomycete fungi Trichoderma harzianum, Trichoderma aggressivum, and Purpureocillium lilacinum.</title>
        <authorList>
            <person name="Beijen E.P.W."/>
            <person name="Ohm R.A."/>
        </authorList>
    </citation>
    <scope>NUCLEOTIDE SEQUENCE [LARGE SCALE GENOMIC DNA]</scope>
    <source>
        <strain evidence="1 2">CBS 150709</strain>
    </source>
</reference>
<accession>A0ABR0BER9</accession>
<comment type="caution">
    <text evidence="1">The sequence shown here is derived from an EMBL/GenBank/DDBJ whole genome shotgun (WGS) entry which is preliminary data.</text>
</comment>
<protein>
    <submittedName>
        <fullName evidence="1">Uncharacterized protein</fullName>
    </submittedName>
</protein>
<keyword evidence="2" id="KW-1185">Reference proteome</keyword>
<sequence>MPDVVTVVSHISRAIPPTAIIVRGESRMRDNTSYLPAASPCAPAALCHGRFYALGCMLRGFSAHTSNVTGWLAAGHRIRQKSSGPAFCTGYISAHKASCLAQTISLTDLRTRTNTTGQPNRAGRSRGTTRVAHDLSVHYDCFARRSDSALWASLVCASRSSALVLMPGAHQVSGYLPRWNGAMCLQQGGRVTRRNVSSQWDATYVVLMNGARHVG</sequence>
<name>A0ABR0BER9_PURLI</name>
<evidence type="ECO:0000313" key="2">
    <source>
        <dbReference type="Proteomes" id="UP001287286"/>
    </source>
</evidence>
<gene>
    <name evidence="1" type="ORF">Purlil1_13260</name>
</gene>
<dbReference type="Proteomes" id="UP001287286">
    <property type="component" value="Unassembled WGS sequence"/>
</dbReference>
<evidence type="ECO:0000313" key="1">
    <source>
        <dbReference type="EMBL" id="KAK4072811.1"/>
    </source>
</evidence>
<dbReference type="EMBL" id="JAWRVI010000189">
    <property type="protein sequence ID" value="KAK4072811.1"/>
    <property type="molecule type" value="Genomic_DNA"/>
</dbReference>